<dbReference type="InParanoid" id="L7JXN2"/>
<feature type="region of interest" description="Disordered" evidence="1">
    <location>
        <begin position="43"/>
        <end position="74"/>
    </location>
</feature>
<dbReference type="Proteomes" id="UP000011185">
    <property type="component" value="Unassembled WGS sequence"/>
</dbReference>
<dbReference type="EMBL" id="JH993922">
    <property type="protein sequence ID" value="ELQ75811.1"/>
    <property type="molecule type" value="Genomic_DNA"/>
</dbReference>
<evidence type="ECO:0000313" key="3">
    <source>
        <dbReference type="Proteomes" id="UP000011185"/>
    </source>
</evidence>
<keyword evidence="3" id="KW-1185">Reference proteome</keyword>
<proteinExistence type="predicted"/>
<accession>L7JXN2</accession>
<dbReference type="HOGENOM" id="CLU_2689555_0_0_1"/>
<dbReference type="AlphaFoldDB" id="L7JXN2"/>
<protein>
    <submittedName>
        <fullName evidence="2">Uncharacterized protein</fullName>
    </submittedName>
</protein>
<evidence type="ECO:0000256" key="1">
    <source>
        <dbReference type="SAM" id="MobiDB-lite"/>
    </source>
</evidence>
<organism evidence="2 3">
    <name type="scientific">Trachipleistophora hominis</name>
    <name type="common">Microsporidian parasite</name>
    <dbReference type="NCBI Taxonomy" id="72359"/>
    <lineage>
        <taxon>Eukaryota</taxon>
        <taxon>Fungi</taxon>
        <taxon>Fungi incertae sedis</taxon>
        <taxon>Microsporidia</taxon>
        <taxon>Pleistophoridae</taxon>
        <taxon>Trachipleistophora</taxon>
    </lineage>
</organism>
<reference evidence="2 3" key="1">
    <citation type="journal article" date="2012" name="PLoS Pathog.">
        <title>The genome of the obligate intracellular parasite Trachipleistophora hominis: new insights into microsporidian genome dynamics and reductive evolution.</title>
        <authorList>
            <person name="Heinz E."/>
            <person name="Williams T.A."/>
            <person name="Nakjang S."/>
            <person name="Noel C.J."/>
            <person name="Swan D.C."/>
            <person name="Goldberg A.V."/>
            <person name="Harris S.R."/>
            <person name="Weinmaier T."/>
            <person name="Markert S."/>
            <person name="Becher D."/>
            <person name="Bernhardt J."/>
            <person name="Dagan T."/>
            <person name="Hacker C."/>
            <person name="Lucocq J.M."/>
            <person name="Schweder T."/>
            <person name="Rattei T."/>
            <person name="Hall N."/>
            <person name="Hirt R.P."/>
            <person name="Embley T.M."/>
        </authorList>
    </citation>
    <scope>NUCLEOTIDE SEQUENCE [LARGE SCALE GENOMIC DNA]</scope>
</reference>
<evidence type="ECO:0000313" key="2">
    <source>
        <dbReference type="EMBL" id="ELQ75811.1"/>
    </source>
</evidence>
<dbReference type="VEuPathDB" id="MicrosporidiaDB:THOM_1230"/>
<gene>
    <name evidence="2" type="ORF">THOM_1230</name>
</gene>
<sequence length="74" mass="8710">MEIQRLRIELAGVKKDSNLLQEAIYGVDKLVLQRFKELEELQNKQGCPKQRYHSKDDNQTQQLGERQSLRKVQA</sequence>
<name>L7JXN2_TRAHO</name>